<name>A0AC61Y5T1_9FLAO</name>
<dbReference type="EMBL" id="CABVMM010000004">
    <property type="protein sequence ID" value="VVU99846.1"/>
    <property type="molecule type" value="Genomic_DNA"/>
</dbReference>
<accession>A0AC61Y5T1</accession>
<organism evidence="1 2">
    <name type="scientific">Mesonia oceanica</name>
    <dbReference type="NCBI Taxonomy" id="2687242"/>
    <lineage>
        <taxon>Bacteria</taxon>
        <taxon>Pseudomonadati</taxon>
        <taxon>Bacteroidota</taxon>
        <taxon>Flavobacteriia</taxon>
        <taxon>Flavobacteriales</taxon>
        <taxon>Flavobacteriaceae</taxon>
        <taxon>Mesonia</taxon>
    </lineage>
</organism>
<protein>
    <submittedName>
        <fullName evidence="1">Uncharacterized protein</fullName>
    </submittedName>
</protein>
<evidence type="ECO:0000313" key="2">
    <source>
        <dbReference type="Proteomes" id="UP000356253"/>
    </source>
</evidence>
<dbReference type="Proteomes" id="UP000356253">
    <property type="component" value="Unassembled WGS sequence"/>
</dbReference>
<comment type="caution">
    <text evidence="1">The sequence shown here is derived from an EMBL/GenBank/DDBJ whole genome shotgun (WGS) entry which is preliminary data.</text>
</comment>
<reference evidence="1" key="1">
    <citation type="submission" date="2019-09" db="EMBL/GenBank/DDBJ databases">
        <authorList>
            <person name="Rodrigo-Torres L."/>
            <person name="Arahal R. D."/>
            <person name="Lucena T."/>
        </authorList>
    </citation>
    <scope>NUCLEOTIDE SEQUENCE</scope>
    <source>
        <strain evidence="1">ISS653</strain>
    </source>
</reference>
<sequence length="284" mass="32960">MKKIKKLFQFFGIVLVAIVVIFIIPDIINDDLYGRLIETKDYYDKEQNDSLPTVTIVLKEYIEEKNSIESSVIINYYQSYTFSYYNKKKLKFKTSLTDRFNYDPMIRNFTAIDSINRYNSGYLYSSFESENFLIPASTSLYGFPNDEIIIYPNITLEVNENSSHFKFKIQKRISGRILEFTDGNSKMIKLSRTLTEKMLVYISSAIFLILTFIITYSLIRRKKRLNSVEELIMVAGYLLAIAGFREILGISRQFGTSSLEIIVILVPLIVLTIGIGYSYFKGRD</sequence>
<proteinExistence type="predicted"/>
<keyword evidence="2" id="KW-1185">Reference proteome</keyword>
<evidence type="ECO:0000313" key="1">
    <source>
        <dbReference type="EMBL" id="VVU99846.1"/>
    </source>
</evidence>
<gene>
    <name evidence="1" type="ORF">FVB9532_01107</name>
</gene>